<dbReference type="InterPro" id="IPR043502">
    <property type="entry name" value="DNA/RNA_pol_sf"/>
</dbReference>
<dbReference type="EMBL" id="BKCJ010004116">
    <property type="protein sequence ID" value="GEU59130.1"/>
    <property type="molecule type" value="Genomic_DNA"/>
</dbReference>
<sequence>MRGAKFDIEKFDETGDFGLWRVKMRALLIQHGCEVDLKVLPEDMEAQAKAELNKKAHSVVILCLDKKVLREVSGETTAAGVWTKLETLYMTKSLANKLCLKKKLYTFYILAGRNISEHIDEFNKIVLDLANIEDNAESLNYRPYLGPKDMEALRGIHSIKGTVLHTSSLGITLRRMSAMANTTLIVTTVTKPVTNPRDADATPRVNIQDFCEEYYKDILPIIMDKVRRDKRKEVHARLDFREGSRERRTREGSHYSSARTLSARPERLKVRDRLRYNDRHVLDQLGNRRQSAFDRLSKNYSPSTTKSRPGRTSSRDRSRGRSRHHRLDASNGDRPENKECFRGVGESYDNSHSSYGTEINHEYRYHDRDRSRHMKRGRDNESLLSSVSKSDSSDGRHWKSKSKRHKPTNEDDLTMPWMWQHRWNVGHWAMPTWCHMFNSTLIGAARVWFDELPPESIDSYKDPKEAFLAYFMEQKKYVKDPVEIHKIKQKDEETIEDFMERFKVETRRMKGAPECMWIFGFMHGVNNPELTKRLNEHVPKTMEEMMITTTASIRGEAAAGSKKRSHIEEFVRAGKFSHLIKEIKHGRDQSKVRNKETPAKDKPTAIYMIQSWQRMTRQKVTQSFKRVREITFPSLATSSGTEGPLVIEAEIGGHMIHRMYVDGGSSTEVLYEHCFNRLQPKIKNQIVPATTSLTGFSEKTIWPLGQLRLLVTIGDADHSTRAWINFMIVRSLSPYNGITERPGIKEIQAVPSIAHGMLKFPADGGIVTIRSTILIPTECATVITSSKEMPKEADVRHENFKVALHPNFSDEEVEIEGTLSAKGRTELCSLLKENLDIFDCYPLLKIDWKVESLGGYPFKFFLDAYKGYHQIQLAESDEEKMVFHTGQGVYCYAKMPFGLKNDGATYQRLVDKAFNSQIAKRLRRYFQAHPIAVITDQPIKQIMSRPDVLADFLAEMPDKSPPDASIVETQQEPWTIFTYGSSCMDGSGARLLLTSPKGTEFTYALRFQFAATNNEAEYEALIASLRITAQMGVQNVYVSVDSKLVVNQVLGAYVAKEENMIKYLEKVKSLVSGFTNFSINQVPRSKNKKADALSKIASTSFPHLSKQVLVEILKEKCIQEKEVTTLVEKHGPTWMTPIMEYLKEWALPSDIKEARKLRIKARQYELLEGVLYRQSFLTSWLRCVGPLQADYVIREIHKESCNMHTGPCPQQPLTPITAPWPFYKWGINIAGPFSKAPGLPGEIVSNNGKQFSDNPFKDWCDKLNITQRFASVKHPQSNGLVERANRSLGEGIKARLGEGNKNWVEELPHVLWAHHTMIKSSHGDTPFSLTYGTEAVIPAEIGIPTYRTAAVDVYYNARVRGVTFRPGDFVYRSNDASHAVDRGKLGPNCEGPYEVTEALGDEACKLRSMDGTVLPRT</sequence>
<dbReference type="InterPro" id="IPR001584">
    <property type="entry name" value="Integrase_cat-core"/>
</dbReference>
<reference evidence="3" key="1">
    <citation type="journal article" date="2019" name="Sci. Rep.">
        <title>Draft genome of Tanacetum cinerariifolium, the natural source of mosquito coil.</title>
        <authorList>
            <person name="Yamashiro T."/>
            <person name="Shiraishi A."/>
            <person name="Satake H."/>
            <person name="Nakayama K."/>
        </authorList>
    </citation>
    <scope>NUCLEOTIDE SEQUENCE</scope>
</reference>
<keyword evidence="3" id="KW-0548">Nucleotidyltransferase</keyword>
<dbReference type="Gene3D" id="3.10.10.10">
    <property type="entry name" value="HIV Type 1 Reverse Transcriptase, subunit A, domain 1"/>
    <property type="match status" value="1"/>
</dbReference>
<dbReference type="PANTHER" id="PTHR48475:SF2">
    <property type="entry name" value="RIBONUCLEASE H"/>
    <property type="match status" value="1"/>
</dbReference>
<evidence type="ECO:0000256" key="1">
    <source>
        <dbReference type="SAM" id="MobiDB-lite"/>
    </source>
</evidence>
<dbReference type="GO" id="GO:0003676">
    <property type="term" value="F:nucleic acid binding"/>
    <property type="evidence" value="ECO:0007669"/>
    <property type="project" value="InterPro"/>
</dbReference>
<evidence type="ECO:0000313" key="3">
    <source>
        <dbReference type="EMBL" id="GEU59130.1"/>
    </source>
</evidence>
<organism evidence="3">
    <name type="scientific">Tanacetum cinerariifolium</name>
    <name type="common">Dalmatian daisy</name>
    <name type="synonym">Chrysanthemum cinerariifolium</name>
    <dbReference type="NCBI Taxonomy" id="118510"/>
    <lineage>
        <taxon>Eukaryota</taxon>
        <taxon>Viridiplantae</taxon>
        <taxon>Streptophyta</taxon>
        <taxon>Embryophyta</taxon>
        <taxon>Tracheophyta</taxon>
        <taxon>Spermatophyta</taxon>
        <taxon>Magnoliopsida</taxon>
        <taxon>eudicotyledons</taxon>
        <taxon>Gunneridae</taxon>
        <taxon>Pentapetalae</taxon>
        <taxon>asterids</taxon>
        <taxon>campanulids</taxon>
        <taxon>Asterales</taxon>
        <taxon>Asteraceae</taxon>
        <taxon>Asteroideae</taxon>
        <taxon>Anthemideae</taxon>
        <taxon>Anthemidinae</taxon>
        <taxon>Tanacetum</taxon>
    </lineage>
</organism>
<dbReference type="InterPro" id="IPR002156">
    <property type="entry name" value="RNaseH_domain"/>
</dbReference>
<keyword evidence="3" id="KW-0695">RNA-directed DNA polymerase</keyword>
<dbReference type="CDD" id="cd09279">
    <property type="entry name" value="RNase_HI_like"/>
    <property type="match status" value="1"/>
</dbReference>
<dbReference type="Pfam" id="PF14223">
    <property type="entry name" value="Retrotran_gag_2"/>
    <property type="match status" value="1"/>
</dbReference>
<dbReference type="InterPro" id="IPR000477">
    <property type="entry name" value="RT_dom"/>
</dbReference>
<dbReference type="PROSITE" id="PS50994">
    <property type="entry name" value="INTEGRASE"/>
    <property type="match status" value="1"/>
</dbReference>
<feature type="region of interest" description="Disordered" evidence="1">
    <location>
        <begin position="243"/>
        <end position="266"/>
    </location>
</feature>
<accession>A0A6L2LD69</accession>
<dbReference type="SUPFAM" id="SSF53098">
    <property type="entry name" value="Ribonuclease H-like"/>
    <property type="match status" value="1"/>
</dbReference>
<feature type="domain" description="Integrase catalytic" evidence="2">
    <location>
        <begin position="1233"/>
        <end position="1334"/>
    </location>
</feature>
<dbReference type="Pfam" id="PF03732">
    <property type="entry name" value="Retrotrans_gag"/>
    <property type="match status" value="1"/>
</dbReference>
<dbReference type="PANTHER" id="PTHR48475">
    <property type="entry name" value="RIBONUCLEASE H"/>
    <property type="match status" value="1"/>
</dbReference>
<dbReference type="SUPFAM" id="SSF56672">
    <property type="entry name" value="DNA/RNA polymerases"/>
    <property type="match status" value="1"/>
</dbReference>
<dbReference type="GO" id="GO:0015074">
    <property type="term" value="P:DNA integration"/>
    <property type="evidence" value="ECO:0007669"/>
    <property type="project" value="InterPro"/>
</dbReference>
<feature type="compositionally biased region" description="Basic and acidic residues" evidence="1">
    <location>
        <begin position="243"/>
        <end position="253"/>
    </location>
</feature>
<dbReference type="Pfam" id="PF00078">
    <property type="entry name" value="RVT_1"/>
    <property type="match status" value="1"/>
</dbReference>
<evidence type="ECO:0000259" key="2">
    <source>
        <dbReference type="PROSITE" id="PS50994"/>
    </source>
</evidence>
<dbReference type="InterPro" id="IPR012337">
    <property type="entry name" value="RNaseH-like_sf"/>
</dbReference>
<dbReference type="Gene3D" id="3.30.420.10">
    <property type="entry name" value="Ribonuclease H-like superfamily/Ribonuclease H"/>
    <property type="match status" value="2"/>
</dbReference>
<dbReference type="InterPro" id="IPR005162">
    <property type="entry name" value="Retrotrans_gag_dom"/>
</dbReference>
<dbReference type="InterPro" id="IPR036397">
    <property type="entry name" value="RNaseH_sf"/>
</dbReference>
<proteinExistence type="predicted"/>
<feature type="compositionally biased region" description="Basic and acidic residues" evidence="1">
    <location>
        <begin position="359"/>
        <end position="370"/>
    </location>
</feature>
<dbReference type="InterPro" id="IPR043128">
    <property type="entry name" value="Rev_trsase/Diguanyl_cyclase"/>
</dbReference>
<feature type="region of interest" description="Disordered" evidence="1">
    <location>
        <begin position="281"/>
        <end position="411"/>
    </location>
</feature>
<protein>
    <submittedName>
        <fullName evidence="3">Reverse transcriptase domain-containing protein</fullName>
    </submittedName>
</protein>
<feature type="compositionally biased region" description="Basic and acidic residues" evidence="1">
    <location>
        <begin position="327"/>
        <end position="341"/>
    </location>
</feature>
<keyword evidence="3" id="KW-0808">Transferase</keyword>
<feature type="compositionally biased region" description="Polar residues" evidence="1">
    <location>
        <begin position="348"/>
        <end position="357"/>
    </location>
</feature>
<dbReference type="GO" id="GO:0004523">
    <property type="term" value="F:RNA-DNA hybrid ribonuclease activity"/>
    <property type="evidence" value="ECO:0007669"/>
    <property type="project" value="InterPro"/>
</dbReference>
<comment type="caution">
    <text evidence="3">The sequence shown here is derived from an EMBL/GenBank/DDBJ whole genome shotgun (WGS) entry which is preliminary data.</text>
</comment>
<dbReference type="Gene3D" id="3.30.70.270">
    <property type="match status" value="1"/>
</dbReference>
<dbReference type="Pfam" id="PF13456">
    <property type="entry name" value="RVT_3"/>
    <property type="match status" value="1"/>
</dbReference>
<dbReference type="GO" id="GO:0003964">
    <property type="term" value="F:RNA-directed DNA polymerase activity"/>
    <property type="evidence" value="ECO:0007669"/>
    <property type="project" value="UniProtKB-KW"/>
</dbReference>
<gene>
    <name evidence="3" type="ORF">Tci_031108</name>
</gene>
<name>A0A6L2LD69_TANCI</name>